<dbReference type="EMBL" id="JBBLXS010001005">
    <property type="protein sequence ID" value="MEK0189182.1"/>
    <property type="molecule type" value="Genomic_DNA"/>
</dbReference>
<gene>
    <name evidence="2" type="ORF">WMG39_30690</name>
</gene>
<keyword evidence="1" id="KW-0472">Membrane</keyword>
<comment type="caution">
    <text evidence="2">The sequence shown here is derived from an EMBL/GenBank/DDBJ whole genome shotgun (WGS) entry which is preliminary data.</text>
</comment>
<organism evidence="2 3">
    <name type="scientific">Microcoleus anatoxicus PTRS2</name>
    <dbReference type="NCBI Taxonomy" id="2705321"/>
    <lineage>
        <taxon>Bacteria</taxon>
        <taxon>Bacillati</taxon>
        <taxon>Cyanobacteriota</taxon>
        <taxon>Cyanophyceae</taxon>
        <taxon>Oscillatoriophycideae</taxon>
        <taxon>Oscillatoriales</taxon>
        <taxon>Microcoleaceae</taxon>
        <taxon>Microcoleus</taxon>
        <taxon>Microcoleus anatoxicus</taxon>
    </lineage>
</organism>
<proteinExistence type="predicted"/>
<sequence>GWGCEGDLDVAMNERYQGFQAIVDTNGDRRLPMLDVLWFLIVKISLLTFAVYYTVLWSLGQYL</sequence>
<protein>
    <submittedName>
        <fullName evidence="2">Uncharacterized protein</fullName>
    </submittedName>
</protein>
<dbReference type="Proteomes" id="UP001384579">
    <property type="component" value="Unassembled WGS sequence"/>
</dbReference>
<accession>A0ABU8YY18</accession>
<evidence type="ECO:0000256" key="1">
    <source>
        <dbReference type="SAM" id="Phobius"/>
    </source>
</evidence>
<reference evidence="2 3" key="1">
    <citation type="journal article" date="2020" name="Harmful Algae">
        <title>Molecular and morphological characterization of a novel dihydroanatoxin-a producing Microcoleus species (cyanobacteria) from the Russian River, California, USA.</title>
        <authorList>
            <person name="Conklin K.Y."/>
            <person name="Stancheva R."/>
            <person name="Otten T.G."/>
            <person name="Fadness R."/>
            <person name="Boyer G.L."/>
            <person name="Read B."/>
            <person name="Zhang X."/>
            <person name="Sheath R.G."/>
        </authorList>
    </citation>
    <scope>NUCLEOTIDE SEQUENCE [LARGE SCALE GENOMIC DNA]</scope>
    <source>
        <strain evidence="2 3">PTRS2</strain>
    </source>
</reference>
<feature type="transmembrane region" description="Helical" evidence="1">
    <location>
        <begin position="36"/>
        <end position="59"/>
    </location>
</feature>
<keyword evidence="3" id="KW-1185">Reference proteome</keyword>
<keyword evidence="1" id="KW-0812">Transmembrane</keyword>
<feature type="non-terminal residue" evidence="2">
    <location>
        <position position="1"/>
    </location>
</feature>
<dbReference type="RefSeq" id="WP_340542443.1">
    <property type="nucleotide sequence ID" value="NZ_JBBLXS010001005.1"/>
</dbReference>
<keyword evidence="1" id="KW-1133">Transmembrane helix</keyword>
<evidence type="ECO:0000313" key="2">
    <source>
        <dbReference type="EMBL" id="MEK0189182.1"/>
    </source>
</evidence>
<evidence type="ECO:0000313" key="3">
    <source>
        <dbReference type="Proteomes" id="UP001384579"/>
    </source>
</evidence>
<name>A0ABU8YY18_9CYAN</name>